<evidence type="ECO:0000313" key="2">
    <source>
        <dbReference type="Proteomes" id="UP001139068"/>
    </source>
</evidence>
<gene>
    <name evidence="1" type="ORF">K9U37_01675</name>
</gene>
<dbReference type="Proteomes" id="UP001139068">
    <property type="component" value="Unassembled WGS sequence"/>
</dbReference>
<dbReference type="EMBL" id="JAIVFL010000001">
    <property type="protein sequence ID" value="MCI4673734.1"/>
    <property type="molecule type" value="Genomic_DNA"/>
</dbReference>
<protein>
    <submittedName>
        <fullName evidence="1">Uncharacterized protein</fullName>
    </submittedName>
</protein>
<name>A0ABS9YTM9_9MYCO</name>
<sequence length="110" mass="11051">MADVVVAYGLKIVVVVVGSVVVDPGGGAISAALWVGDDGVSLVGMMAVVEIDGDVVAGVVRVVVACGAEVDVVREDGVTGAEGRCRELSAVWRTANTRISRSKTAAAPEA</sequence>
<accession>A0ABS9YTM9</accession>
<evidence type="ECO:0000313" key="1">
    <source>
        <dbReference type="EMBL" id="MCI4673734.1"/>
    </source>
</evidence>
<keyword evidence="2" id="KW-1185">Reference proteome</keyword>
<dbReference type="RefSeq" id="WP_243070241.1">
    <property type="nucleotide sequence ID" value="NZ_JAIVFL010000001.1"/>
</dbReference>
<organism evidence="1 2">
    <name type="scientific">Candidatus Mycolicibacterium alkanivorans</name>
    <dbReference type="NCBI Taxonomy" id="2954114"/>
    <lineage>
        <taxon>Bacteria</taxon>
        <taxon>Bacillati</taxon>
        <taxon>Actinomycetota</taxon>
        <taxon>Actinomycetes</taxon>
        <taxon>Mycobacteriales</taxon>
        <taxon>Mycobacteriaceae</taxon>
        <taxon>Mycolicibacterium</taxon>
    </lineage>
</organism>
<reference evidence="1" key="1">
    <citation type="journal article" date="2022" name="ISME J.">
        <title>Identification of active gaseous-alkane degraders at natural gas seeps.</title>
        <authorList>
            <person name="Farhan Ul Haque M."/>
            <person name="Hernandez M."/>
            <person name="Crombie A.T."/>
            <person name="Murrell J.C."/>
        </authorList>
    </citation>
    <scope>NUCLEOTIDE SEQUENCE</scope>
    <source>
        <strain evidence="1">ANDR5</strain>
    </source>
</reference>
<comment type="caution">
    <text evidence="1">The sequence shown here is derived from an EMBL/GenBank/DDBJ whole genome shotgun (WGS) entry which is preliminary data.</text>
</comment>
<proteinExistence type="predicted"/>